<accession>A0A923I086</accession>
<proteinExistence type="predicted"/>
<dbReference type="SUPFAM" id="SSF53254">
    <property type="entry name" value="Phosphoglycerate mutase-like"/>
    <property type="match status" value="1"/>
</dbReference>
<dbReference type="Proteomes" id="UP000612361">
    <property type="component" value="Unassembled WGS sequence"/>
</dbReference>
<sequence length="159" mass="17923">MDLILWRHAEAELASGDLTDEFRKLTSKGMKQASKMAYWLDSTLPDTCKILVSPAIRTRDTAEALATCGRKFKICPELGTAATVQDVLLAANWPHSREPVLIIGHQPYLGQVVGELLGHPLHDYPVRKANVWWISQKQRDAEEMQTYLKAIMTPDLVIR</sequence>
<dbReference type="Pfam" id="PF00300">
    <property type="entry name" value="His_Phos_1"/>
    <property type="match status" value="1"/>
</dbReference>
<organism evidence="1 2">
    <name type="scientific">Undibacterium rugosum</name>
    <dbReference type="NCBI Taxonomy" id="2762291"/>
    <lineage>
        <taxon>Bacteria</taxon>
        <taxon>Pseudomonadati</taxon>
        <taxon>Pseudomonadota</taxon>
        <taxon>Betaproteobacteria</taxon>
        <taxon>Burkholderiales</taxon>
        <taxon>Oxalobacteraceae</taxon>
        <taxon>Undibacterium</taxon>
    </lineage>
</organism>
<keyword evidence="2" id="KW-1185">Reference proteome</keyword>
<dbReference type="InterPro" id="IPR029033">
    <property type="entry name" value="His_PPase_superfam"/>
</dbReference>
<protein>
    <submittedName>
        <fullName evidence="1">Histidine phosphatase family protein</fullName>
    </submittedName>
</protein>
<dbReference type="InterPro" id="IPR013078">
    <property type="entry name" value="His_Pase_superF_clade-1"/>
</dbReference>
<evidence type="ECO:0000313" key="2">
    <source>
        <dbReference type="Proteomes" id="UP000612361"/>
    </source>
</evidence>
<gene>
    <name evidence="1" type="ORF">H8K47_04480</name>
</gene>
<reference evidence="1" key="1">
    <citation type="submission" date="2020-08" db="EMBL/GenBank/DDBJ databases">
        <title>Novel species isolated from subtropical streams in China.</title>
        <authorList>
            <person name="Lu H."/>
        </authorList>
    </citation>
    <scope>NUCLEOTIDE SEQUENCE</scope>
    <source>
        <strain evidence="1">CY7W</strain>
    </source>
</reference>
<dbReference type="CDD" id="cd07067">
    <property type="entry name" value="HP_PGM_like"/>
    <property type="match status" value="1"/>
</dbReference>
<name>A0A923I086_9BURK</name>
<dbReference type="EMBL" id="JACOGG010000003">
    <property type="protein sequence ID" value="MBC3934607.1"/>
    <property type="molecule type" value="Genomic_DNA"/>
</dbReference>
<dbReference type="AlphaFoldDB" id="A0A923I086"/>
<comment type="caution">
    <text evidence="1">The sequence shown here is derived from an EMBL/GenBank/DDBJ whole genome shotgun (WGS) entry which is preliminary data.</text>
</comment>
<dbReference type="Gene3D" id="3.40.50.1240">
    <property type="entry name" value="Phosphoglycerate mutase-like"/>
    <property type="match status" value="1"/>
</dbReference>
<dbReference type="RefSeq" id="WP_186880214.1">
    <property type="nucleotide sequence ID" value="NZ_JACOGG010000003.1"/>
</dbReference>
<dbReference type="SMART" id="SM00855">
    <property type="entry name" value="PGAM"/>
    <property type="match status" value="1"/>
</dbReference>
<evidence type="ECO:0000313" key="1">
    <source>
        <dbReference type="EMBL" id="MBC3934607.1"/>
    </source>
</evidence>